<name>A0AAD7QZM2_9ASCO</name>
<dbReference type="RefSeq" id="XP_056047870.1">
    <property type="nucleotide sequence ID" value="XM_056186506.1"/>
</dbReference>
<dbReference type="Gene3D" id="3.40.50.720">
    <property type="entry name" value="NAD(P)-binding Rossmann-like Domain"/>
    <property type="match status" value="1"/>
</dbReference>
<gene>
    <name evidence="1" type="ORF">POJ06DRAFT_244489</name>
</gene>
<keyword evidence="2" id="KW-1185">Reference proteome</keyword>
<dbReference type="EMBL" id="JARPMG010000001">
    <property type="protein sequence ID" value="KAJ8104420.1"/>
    <property type="molecule type" value="Genomic_DNA"/>
</dbReference>
<dbReference type="GeneID" id="80881672"/>
<dbReference type="AlphaFoldDB" id="A0AAD7QZM2"/>
<sequence>MKLVIGGSTDFVAAELIRQGLENPAITSIVALGRREIPAPPEVGPVAAKLKSVVCDNFESYSESVKKEL</sequence>
<evidence type="ECO:0000313" key="2">
    <source>
        <dbReference type="Proteomes" id="UP001217417"/>
    </source>
</evidence>
<organism evidence="1 2">
    <name type="scientific">Lipomyces tetrasporus</name>
    <dbReference type="NCBI Taxonomy" id="54092"/>
    <lineage>
        <taxon>Eukaryota</taxon>
        <taxon>Fungi</taxon>
        <taxon>Dikarya</taxon>
        <taxon>Ascomycota</taxon>
        <taxon>Saccharomycotina</taxon>
        <taxon>Lipomycetes</taxon>
        <taxon>Lipomycetales</taxon>
        <taxon>Lipomycetaceae</taxon>
        <taxon>Lipomyces</taxon>
    </lineage>
</organism>
<reference evidence="1" key="1">
    <citation type="submission" date="2023-03" db="EMBL/GenBank/DDBJ databases">
        <title>Near-Complete genome sequence of Lipomyces tetrasporous NRRL Y-64009, an oleaginous yeast capable of growing on lignocellulosic hydrolysates.</title>
        <authorList>
            <consortium name="Lawrence Berkeley National Laboratory"/>
            <person name="Jagtap S.S."/>
            <person name="Liu J.-J."/>
            <person name="Walukiewicz H.E."/>
            <person name="Pangilinan J."/>
            <person name="Lipzen A."/>
            <person name="Ahrendt S."/>
            <person name="Koriabine M."/>
            <person name="Cobaugh K."/>
            <person name="Salamov A."/>
            <person name="Yoshinaga Y."/>
            <person name="Ng V."/>
            <person name="Daum C."/>
            <person name="Grigoriev I.V."/>
            <person name="Slininger P.J."/>
            <person name="Dien B.S."/>
            <person name="Jin Y.-S."/>
            <person name="Rao C.V."/>
        </authorList>
    </citation>
    <scope>NUCLEOTIDE SEQUENCE</scope>
    <source>
        <strain evidence="1">NRRL Y-64009</strain>
    </source>
</reference>
<proteinExistence type="predicted"/>
<accession>A0AAD7QZM2</accession>
<protein>
    <submittedName>
        <fullName evidence="1">Uncharacterized protein</fullName>
    </submittedName>
</protein>
<evidence type="ECO:0000313" key="1">
    <source>
        <dbReference type="EMBL" id="KAJ8104420.1"/>
    </source>
</evidence>
<comment type="caution">
    <text evidence="1">The sequence shown here is derived from an EMBL/GenBank/DDBJ whole genome shotgun (WGS) entry which is preliminary data.</text>
</comment>
<dbReference type="Proteomes" id="UP001217417">
    <property type="component" value="Unassembled WGS sequence"/>
</dbReference>